<proteinExistence type="predicted"/>
<dbReference type="OrthoDB" id="3509362at2759"/>
<reference evidence="2" key="1">
    <citation type="journal article" date="2021" name="Nat. Commun.">
        <title>Genetic determinants of endophytism in the Arabidopsis root mycobiome.</title>
        <authorList>
            <person name="Mesny F."/>
            <person name="Miyauchi S."/>
            <person name="Thiergart T."/>
            <person name="Pickel B."/>
            <person name="Atanasova L."/>
            <person name="Karlsson M."/>
            <person name="Huettel B."/>
            <person name="Barry K.W."/>
            <person name="Haridas S."/>
            <person name="Chen C."/>
            <person name="Bauer D."/>
            <person name="Andreopoulos W."/>
            <person name="Pangilinan J."/>
            <person name="LaButti K."/>
            <person name="Riley R."/>
            <person name="Lipzen A."/>
            <person name="Clum A."/>
            <person name="Drula E."/>
            <person name="Henrissat B."/>
            <person name="Kohler A."/>
            <person name="Grigoriev I.V."/>
            <person name="Martin F.M."/>
            <person name="Hacquard S."/>
        </authorList>
    </citation>
    <scope>NUCLEOTIDE SEQUENCE</scope>
    <source>
        <strain evidence="2">MPI-CAGE-CH-0243</strain>
    </source>
</reference>
<name>A0A9P9DDI7_9PLEO</name>
<dbReference type="Gene3D" id="3.40.50.720">
    <property type="entry name" value="NAD(P)-binding Rossmann-like Domain"/>
    <property type="match status" value="1"/>
</dbReference>
<dbReference type="Pfam" id="PF00107">
    <property type="entry name" value="ADH_zinc_N"/>
    <property type="match status" value="1"/>
</dbReference>
<sequence length="351" mass="37334">MTTTTNTAWGIPSNTTSIHSLTQFPTHLPTPTPNTVLIKLSAAALNYRDLLIATHSPAYPGNHKHHLVPCSDGAGTIHATHPSSIWAGQEGLPIVLHQNNWLTGDIRNIDFREILGGVEKDGTLQRFLVVGDEVVIPAPKGLSGEETASLITAGATAWGAIRAGLDGRLEGQWVLTQGTGGVSCFAIQIATALGATVIATSSSDEKLEIAKELGAAHLVNYVKTPDWDQEVLRITEGRGVDHVLEVGGAKTLLKSLNSVRFGGLVTVIGILTSADSISAELVPSLLYQGKTLRGSMGFSRDASREFVQFVDAHGIKPVVARIFAFEKAIEAFEVLEKQNAVGKLVIKISED</sequence>
<dbReference type="Proteomes" id="UP000700596">
    <property type="component" value="Unassembled WGS sequence"/>
</dbReference>
<dbReference type="EMBL" id="JAGMWT010000014">
    <property type="protein sequence ID" value="KAH7116816.1"/>
    <property type="molecule type" value="Genomic_DNA"/>
</dbReference>
<dbReference type="AlphaFoldDB" id="A0A9P9DDI7"/>
<evidence type="ECO:0000313" key="3">
    <source>
        <dbReference type="Proteomes" id="UP000700596"/>
    </source>
</evidence>
<dbReference type="GO" id="GO:0016491">
    <property type="term" value="F:oxidoreductase activity"/>
    <property type="evidence" value="ECO:0007669"/>
    <property type="project" value="InterPro"/>
</dbReference>
<dbReference type="InterPro" id="IPR036291">
    <property type="entry name" value="NAD(P)-bd_dom_sf"/>
</dbReference>
<dbReference type="SUPFAM" id="SSF51735">
    <property type="entry name" value="NAD(P)-binding Rossmann-fold domains"/>
    <property type="match status" value="1"/>
</dbReference>
<feature type="domain" description="Enoyl reductase (ER)" evidence="1">
    <location>
        <begin position="16"/>
        <end position="346"/>
    </location>
</feature>
<dbReference type="InterPro" id="IPR013149">
    <property type="entry name" value="ADH-like_C"/>
</dbReference>
<dbReference type="CDD" id="cd08276">
    <property type="entry name" value="MDR7"/>
    <property type="match status" value="1"/>
</dbReference>
<protein>
    <submittedName>
        <fullName evidence="2">NAD-P-binding protein</fullName>
    </submittedName>
</protein>
<dbReference type="InterPro" id="IPR052711">
    <property type="entry name" value="Zinc_ADH-like"/>
</dbReference>
<keyword evidence="3" id="KW-1185">Reference proteome</keyword>
<dbReference type="PANTHER" id="PTHR45033">
    <property type="match status" value="1"/>
</dbReference>
<dbReference type="InterPro" id="IPR013154">
    <property type="entry name" value="ADH-like_N"/>
</dbReference>
<evidence type="ECO:0000313" key="2">
    <source>
        <dbReference type="EMBL" id="KAH7116816.1"/>
    </source>
</evidence>
<gene>
    <name evidence="2" type="ORF">B0J11DRAFT_494263</name>
</gene>
<dbReference type="SUPFAM" id="SSF50129">
    <property type="entry name" value="GroES-like"/>
    <property type="match status" value="1"/>
</dbReference>
<accession>A0A9P9DDI7</accession>
<dbReference type="PANTHER" id="PTHR45033:SF2">
    <property type="entry name" value="ZINC-TYPE ALCOHOL DEHYDROGENASE-LIKE PROTEIN C1773.06C"/>
    <property type="match status" value="1"/>
</dbReference>
<dbReference type="Pfam" id="PF08240">
    <property type="entry name" value="ADH_N"/>
    <property type="match status" value="1"/>
</dbReference>
<dbReference type="SMART" id="SM00829">
    <property type="entry name" value="PKS_ER"/>
    <property type="match status" value="1"/>
</dbReference>
<dbReference type="InterPro" id="IPR020843">
    <property type="entry name" value="ER"/>
</dbReference>
<dbReference type="InterPro" id="IPR011032">
    <property type="entry name" value="GroES-like_sf"/>
</dbReference>
<dbReference type="Gene3D" id="3.90.180.10">
    <property type="entry name" value="Medium-chain alcohol dehydrogenases, catalytic domain"/>
    <property type="match status" value="1"/>
</dbReference>
<evidence type="ECO:0000259" key="1">
    <source>
        <dbReference type="SMART" id="SM00829"/>
    </source>
</evidence>
<comment type="caution">
    <text evidence="2">The sequence shown here is derived from an EMBL/GenBank/DDBJ whole genome shotgun (WGS) entry which is preliminary data.</text>
</comment>
<organism evidence="2 3">
    <name type="scientific">Dendryphion nanum</name>
    <dbReference type="NCBI Taxonomy" id="256645"/>
    <lineage>
        <taxon>Eukaryota</taxon>
        <taxon>Fungi</taxon>
        <taxon>Dikarya</taxon>
        <taxon>Ascomycota</taxon>
        <taxon>Pezizomycotina</taxon>
        <taxon>Dothideomycetes</taxon>
        <taxon>Pleosporomycetidae</taxon>
        <taxon>Pleosporales</taxon>
        <taxon>Torulaceae</taxon>
        <taxon>Dendryphion</taxon>
    </lineage>
</organism>